<dbReference type="InterPro" id="IPR011042">
    <property type="entry name" value="6-blade_b-propeller_TolB-like"/>
</dbReference>
<protein>
    <recommendedName>
        <fullName evidence="3">SMP-30/Gluconolactonase/LRE-like region domain-containing protein</fullName>
    </recommendedName>
</protein>
<comment type="caution">
    <text evidence="1">The sequence shown here is derived from an EMBL/GenBank/DDBJ whole genome shotgun (WGS) entry which is preliminary data.</text>
</comment>
<dbReference type="SUPFAM" id="SSF63829">
    <property type="entry name" value="Calcium-dependent phosphotriesterase"/>
    <property type="match status" value="1"/>
</dbReference>
<dbReference type="EMBL" id="JAPDRN010000014">
    <property type="protein sequence ID" value="KAJ9640636.1"/>
    <property type="molecule type" value="Genomic_DNA"/>
</dbReference>
<accession>A0AA38Y9M1</accession>
<dbReference type="Proteomes" id="UP001172681">
    <property type="component" value="Unassembled WGS sequence"/>
</dbReference>
<reference evidence="1" key="1">
    <citation type="submission" date="2022-10" db="EMBL/GenBank/DDBJ databases">
        <title>Culturing micro-colonial fungi from biological soil crusts in the Mojave desert and describing Neophaeococcomyces mojavensis, and introducing the new genera and species Taxawa tesnikishii.</title>
        <authorList>
            <person name="Kurbessoian T."/>
            <person name="Stajich J.E."/>
        </authorList>
    </citation>
    <scope>NUCLEOTIDE SEQUENCE</scope>
    <source>
        <strain evidence="1">TK_35</strain>
    </source>
</reference>
<keyword evidence="2" id="KW-1185">Reference proteome</keyword>
<name>A0AA38Y9M1_9EURO</name>
<dbReference type="PANTHER" id="PTHR11799:SF20">
    <property type="entry name" value="SMP-30_GLUCONOLACTONASE_LRE-LIKE REGION DOMAIN-CONTAINING PROTEIN"/>
    <property type="match status" value="1"/>
</dbReference>
<proteinExistence type="predicted"/>
<evidence type="ECO:0000313" key="1">
    <source>
        <dbReference type="EMBL" id="KAJ9640636.1"/>
    </source>
</evidence>
<sequence length="413" mass="44858">MPSKLQGFSILLALAAVVYQFLLKDILFRTVGLGRTVLPVSSFPYKCHRIHGDPNIQACEDMWLDENSRTLYLACSDSAARRDWMPNIHRLNASARALNDHIVAMEIDNPSTSGGYTYRVLETPGFPGVNGDGRIHVVGITGIHSTDNSDAQLWLVNDRPSVDSTTGEFLDQEVVGANATIEVFATKPGAETMQHVKTYANPQIATPNNIAVTKDGGFFFTNDHGPHKVGWRHHLSPVLGTGDVSYCSATGNCKKVASGFKFPNGLHLGSDGLLYIPSAAKGDITVLKPAADGSVTQVHYIHLDYPIDNLSEDANGDIFAATMPKGLASLATFNDPLNAPTAPSTVWRIRRLNRHLPDEYEYQLDKIIEDGAGEKLPGMTTVIHDAKTGTLFMSGELSILLYVCPGLVKLTIM</sequence>
<evidence type="ECO:0008006" key="3">
    <source>
        <dbReference type="Google" id="ProtNLM"/>
    </source>
</evidence>
<dbReference type="Gene3D" id="2.120.10.30">
    <property type="entry name" value="TolB, C-terminal domain"/>
    <property type="match status" value="1"/>
</dbReference>
<dbReference type="AlphaFoldDB" id="A0AA38Y9M1"/>
<gene>
    <name evidence="1" type="ORF">H2204_003265</name>
</gene>
<dbReference type="InterPro" id="IPR051288">
    <property type="entry name" value="Serum_paraoxonase/arylesterase"/>
</dbReference>
<evidence type="ECO:0000313" key="2">
    <source>
        <dbReference type="Proteomes" id="UP001172681"/>
    </source>
</evidence>
<dbReference type="PANTHER" id="PTHR11799">
    <property type="entry name" value="PARAOXONASE"/>
    <property type="match status" value="1"/>
</dbReference>
<organism evidence="1 2">
    <name type="scientific">Knufia peltigerae</name>
    <dbReference type="NCBI Taxonomy" id="1002370"/>
    <lineage>
        <taxon>Eukaryota</taxon>
        <taxon>Fungi</taxon>
        <taxon>Dikarya</taxon>
        <taxon>Ascomycota</taxon>
        <taxon>Pezizomycotina</taxon>
        <taxon>Eurotiomycetes</taxon>
        <taxon>Chaetothyriomycetidae</taxon>
        <taxon>Chaetothyriales</taxon>
        <taxon>Trichomeriaceae</taxon>
        <taxon>Knufia</taxon>
    </lineage>
</organism>